<dbReference type="OrthoDB" id="5938546at2759"/>
<dbReference type="AlphaFoldDB" id="A0A0V1H5N6"/>
<accession>A0A0V1H5N6</accession>
<dbReference type="Proteomes" id="UP000055024">
    <property type="component" value="Unassembled WGS sequence"/>
</dbReference>
<gene>
    <name evidence="2" type="ORF">T11_18060</name>
</gene>
<evidence type="ECO:0000313" key="2">
    <source>
        <dbReference type="EMBL" id="KRZ05514.1"/>
    </source>
</evidence>
<evidence type="ECO:0000313" key="3">
    <source>
        <dbReference type="Proteomes" id="UP000055024"/>
    </source>
</evidence>
<name>A0A0V1H5N6_9BILA</name>
<dbReference type="EMBL" id="JYDP01000138">
    <property type="protein sequence ID" value="KRZ05514.1"/>
    <property type="molecule type" value="Genomic_DNA"/>
</dbReference>
<sequence>MVVSLSTSSSNSTIAASLSSSGMLSRRSCRESKKSCVMRPNVPVTSRMASMSAGPAQSLCSRFIQYFSADLSESYVLSRHF</sequence>
<proteinExistence type="predicted"/>
<organism evidence="2 3">
    <name type="scientific">Trichinella zimbabwensis</name>
    <dbReference type="NCBI Taxonomy" id="268475"/>
    <lineage>
        <taxon>Eukaryota</taxon>
        <taxon>Metazoa</taxon>
        <taxon>Ecdysozoa</taxon>
        <taxon>Nematoda</taxon>
        <taxon>Enoplea</taxon>
        <taxon>Dorylaimia</taxon>
        <taxon>Trichinellida</taxon>
        <taxon>Trichinellidae</taxon>
        <taxon>Trichinella</taxon>
    </lineage>
</organism>
<comment type="caution">
    <text evidence="2">The sequence shown here is derived from an EMBL/GenBank/DDBJ whole genome shotgun (WGS) entry which is preliminary data.</text>
</comment>
<feature type="region of interest" description="Disordered" evidence="1">
    <location>
        <begin position="1"/>
        <end position="26"/>
    </location>
</feature>
<evidence type="ECO:0000256" key="1">
    <source>
        <dbReference type="SAM" id="MobiDB-lite"/>
    </source>
</evidence>
<protein>
    <submittedName>
        <fullName evidence="2">Uncharacterized protein</fullName>
    </submittedName>
</protein>
<keyword evidence="3" id="KW-1185">Reference proteome</keyword>
<reference evidence="2 3" key="1">
    <citation type="submission" date="2015-01" db="EMBL/GenBank/DDBJ databases">
        <title>Evolution of Trichinella species and genotypes.</title>
        <authorList>
            <person name="Korhonen P.K."/>
            <person name="Edoardo P."/>
            <person name="Giuseppe L.R."/>
            <person name="Gasser R.B."/>
        </authorList>
    </citation>
    <scope>NUCLEOTIDE SEQUENCE [LARGE SCALE GENOMIC DNA]</scope>
    <source>
        <strain evidence="2">ISS1029</strain>
    </source>
</reference>